<proteinExistence type="predicted"/>
<dbReference type="Proteomes" id="UP000072989">
    <property type="component" value="Unassembled WGS sequence"/>
</dbReference>
<keyword evidence="2" id="KW-0902">Two-component regulatory system</keyword>
<dbReference type="PATRIC" id="fig|1303.87.peg.564"/>
<dbReference type="PANTHER" id="PTHR48111">
    <property type="entry name" value="REGULATOR OF RPOS"/>
    <property type="match status" value="1"/>
</dbReference>
<evidence type="ECO:0000313" key="10">
    <source>
        <dbReference type="EMBL" id="KXU16319.1"/>
    </source>
</evidence>
<organism evidence="10 11">
    <name type="scientific">Streptococcus oralis</name>
    <dbReference type="NCBI Taxonomy" id="1303"/>
    <lineage>
        <taxon>Bacteria</taxon>
        <taxon>Bacillati</taxon>
        <taxon>Bacillota</taxon>
        <taxon>Bacilli</taxon>
        <taxon>Lactobacillales</taxon>
        <taxon>Streptococcaceae</taxon>
        <taxon>Streptococcus</taxon>
    </lineage>
</organism>
<dbReference type="GO" id="GO:0000156">
    <property type="term" value="F:phosphorelay response regulator activity"/>
    <property type="evidence" value="ECO:0007669"/>
    <property type="project" value="TreeGrafter"/>
</dbReference>
<name>A0A139RNL4_STROR</name>
<dbReference type="PANTHER" id="PTHR48111:SF2">
    <property type="entry name" value="RESPONSE REGULATOR SAER"/>
    <property type="match status" value="1"/>
</dbReference>
<accession>A0A139RNL4</accession>
<dbReference type="InterPro" id="IPR039420">
    <property type="entry name" value="WalR-like"/>
</dbReference>
<dbReference type="PROSITE" id="PS50110">
    <property type="entry name" value="RESPONSE_REGULATORY"/>
    <property type="match status" value="1"/>
</dbReference>
<dbReference type="GO" id="GO:0032993">
    <property type="term" value="C:protein-DNA complex"/>
    <property type="evidence" value="ECO:0007669"/>
    <property type="project" value="TreeGrafter"/>
</dbReference>
<evidence type="ECO:0000256" key="7">
    <source>
        <dbReference type="PROSITE-ProRule" id="PRU01091"/>
    </source>
</evidence>
<dbReference type="InterPro" id="IPR001789">
    <property type="entry name" value="Sig_transdc_resp-reg_receiver"/>
</dbReference>
<dbReference type="SMART" id="SM00448">
    <property type="entry name" value="REC"/>
    <property type="match status" value="1"/>
</dbReference>
<dbReference type="GO" id="GO:0000976">
    <property type="term" value="F:transcription cis-regulatory region binding"/>
    <property type="evidence" value="ECO:0007669"/>
    <property type="project" value="TreeGrafter"/>
</dbReference>
<dbReference type="Pfam" id="PF00072">
    <property type="entry name" value="Response_reg"/>
    <property type="match status" value="1"/>
</dbReference>
<dbReference type="GO" id="GO:0005829">
    <property type="term" value="C:cytosol"/>
    <property type="evidence" value="ECO:0007669"/>
    <property type="project" value="TreeGrafter"/>
</dbReference>
<reference evidence="10 11" key="1">
    <citation type="submission" date="2016-01" db="EMBL/GenBank/DDBJ databases">
        <title>Highly variable Streptococcus oralis are common among viridans streptococci isolated from primates.</title>
        <authorList>
            <person name="Denapaite D."/>
            <person name="Rieger M."/>
            <person name="Koendgen S."/>
            <person name="Brueckner R."/>
            <person name="Ochigava I."/>
            <person name="Kappeler P."/>
            <person name="Maetz-Rensing K."/>
            <person name="Leendertz F."/>
            <person name="Hakenbeck R."/>
        </authorList>
    </citation>
    <scope>NUCLEOTIDE SEQUENCE [LARGE SCALE GENOMIC DNA]</scope>
    <source>
        <strain evidence="10 11">DD17</strain>
    </source>
</reference>
<dbReference type="RefSeq" id="WP_061865462.1">
    <property type="nucleotide sequence ID" value="NZ_KQ970795.1"/>
</dbReference>
<dbReference type="EMBL" id="LQZE01000093">
    <property type="protein sequence ID" value="KXU16319.1"/>
    <property type="molecule type" value="Genomic_DNA"/>
</dbReference>
<feature type="domain" description="Response regulatory" evidence="8">
    <location>
        <begin position="3"/>
        <end position="115"/>
    </location>
</feature>
<dbReference type="InterPro" id="IPR001867">
    <property type="entry name" value="OmpR/PhoB-type_DNA-bd"/>
</dbReference>
<feature type="DNA-binding region" description="OmpR/PhoB-type" evidence="7">
    <location>
        <begin position="130"/>
        <end position="229"/>
    </location>
</feature>
<dbReference type="SMART" id="SM00862">
    <property type="entry name" value="Trans_reg_C"/>
    <property type="match status" value="1"/>
</dbReference>
<dbReference type="InterPro" id="IPR011006">
    <property type="entry name" value="CheY-like_superfamily"/>
</dbReference>
<evidence type="ECO:0000259" key="9">
    <source>
        <dbReference type="PROSITE" id="PS51755"/>
    </source>
</evidence>
<dbReference type="InterPro" id="IPR036388">
    <property type="entry name" value="WH-like_DNA-bd_sf"/>
</dbReference>
<comment type="caution">
    <text evidence="10">The sequence shown here is derived from an EMBL/GenBank/DDBJ whole genome shotgun (WGS) entry which is preliminary data.</text>
</comment>
<dbReference type="Pfam" id="PF00486">
    <property type="entry name" value="Trans_reg_C"/>
    <property type="match status" value="1"/>
</dbReference>
<feature type="domain" description="OmpR/PhoB-type" evidence="9">
    <location>
        <begin position="130"/>
        <end position="229"/>
    </location>
</feature>
<dbReference type="PROSITE" id="PS51755">
    <property type="entry name" value="OMPR_PHOB"/>
    <property type="match status" value="1"/>
</dbReference>
<keyword evidence="3" id="KW-0805">Transcription regulation</keyword>
<evidence type="ECO:0000256" key="1">
    <source>
        <dbReference type="ARBA" id="ARBA00022553"/>
    </source>
</evidence>
<dbReference type="Gene3D" id="3.40.50.2300">
    <property type="match status" value="1"/>
</dbReference>
<keyword evidence="1 6" id="KW-0597">Phosphoprotein</keyword>
<dbReference type="AlphaFoldDB" id="A0A139RNL4"/>
<dbReference type="Gene3D" id="1.10.10.10">
    <property type="entry name" value="Winged helix-like DNA-binding domain superfamily/Winged helix DNA-binding domain"/>
    <property type="match status" value="1"/>
</dbReference>
<protein>
    <recommendedName>
        <fullName evidence="12">DNA-binding response regulator</fullName>
    </recommendedName>
</protein>
<feature type="modified residue" description="4-aspartylphosphate" evidence="6">
    <location>
        <position position="51"/>
    </location>
</feature>
<evidence type="ECO:0000256" key="2">
    <source>
        <dbReference type="ARBA" id="ARBA00023012"/>
    </source>
</evidence>
<evidence type="ECO:0000256" key="5">
    <source>
        <dbReference type="ARBA" id="ARBA00023163"/>
    </source>
</evidence>
<keyword evidence="4 7" id="KW-0238">DNA-binding</keyword>
<keyword evidence="5" id="KW-0804">Transcription</keyword>
<gene>
    <name evidence="10" type="ORF">SORDD17_00466</name>
</gene>
<sequence>MARLLIIEDNSEIQEILYQLFASDYEVEQAYSGTEGILRFDQGKVDLVLLDIMLPGKGGEEVLAHIRCSSRIPVIMLTALSEKSRISQYLLAGANDYLVKPFDLEELAARVTVQLRQQGNPIAEIKAKESSLFTVKDLQFDVESFEVRKGEDSFRLAKKEALILQTLIRHPRKIFTKEELYELVWEEAYLPGDNTLNTHLSNLRKKLHQLNPNQDYIETIWGLGVRLKGEEV</sequence>
<dbReference type="SUPFAM" id="SSF52172">
    <property type="entry name" value="CheY-like"/>
    <property type="match status" value="1"/>
</dbReference>
<evidence type="ECO:0000256" key="4">
    <source>
        <dbReference type="ARBA" id="ARBA00023125"/>
    </source>
</evidence>
<evidence type="ECO:0000256" key="6">
    <source>
        <dbReference type="PROSITE-ProRule" id="PRU00169"/>
    </source>
</evidence>
<dbReference type="CDD" id="cd00383">
    <property type="entry name" value="trans_reg_C"/>
    <property type="match status" value="1"/>
</dbReference>
<evidence type="ECO:0008006" key="12">
    <source>
        <dbReference type="Google" id="ProtNLM"/>
    </source>
</evidence>
<dbReference type="GO" id="GO:0006355">
    <property type="term" value="P:regulation of DNA-templated transcription"/>
    <property type="evidence" value="ECO:0007669"/>
    <property type="project" value="InterPro"/>
</dbReference>
<evidence type="ECO:0000313" key="11">
    <source>
        <dbReference type="Proteomes" id="UP000072989"/>
    </source>
</evidence>
<dbReference type="CDD" id="cd17574">
    <property type="entry name" value="REC_OmpR"/>
    <property type="match status" value="1"/>
</dbReference>
<evidence type="ECO:0000259" key="8">
    <source>
        <dbReference type="PROSITE" id="PS50110"/>
    </source>
</evidence>
<evidence type="ECO:0000256" key="3">
    <source>
        <dbReference type="ARBA" id="ARBA00023015"/>
    </source>
</evidence>